<keyword evidence="1" id="KW-0812">Transmembrane</keyword>
<reference evidence="2" key="2">
    <citation type="journal article" date="2021" name="PeerJ">
        <title>Extensive microbial diversity within the chicken gut microbiome revealed by metagenomics and culture.</title>
        <authorList>
            <person name="Gilroy R."/>
            <person name="Ravi A."/>
            <person name="Getino M."/>
            <person name="Pursley I."/>
            <person name="Horton D.L."/>
            <person name="Alikhan N.F."/>
            <person name="Baker D."/>
            <person name="Gharbi K."/>
            <person name="Hall N."/>
            <person name="Watson M."/>
            <person name="Adriaenssens E.M."/>
            <person name="Foster-Nyarko E."/>
            <person name="Jarju S."/>
            <person name="Secka A."/>
            <person name="Antonio M."/>
            <person name="Oren A."/>
            <person name="Chaudhuri R.R."/>
            <person name="La Ragione R."/>
            <person name="Hildebrand F."/>
            <person name="Pallen M.J."/>
        </authorList>
    </citation>
    <scope>NUCLEOTIDE SEQUENCE</scope>
    <source>
        <strain evidence="2">ChiSjej6B24-2974</strain>
    </source>
</reference>
<evidence type="ECO:0000313" key="2">
    <source>
        <dbReference type="EMBL" id="HIQ81513.1"/>
    </source>
</evidence>
<reference evidence="2" key="1">
    <citation type="submission" date="2020-10" db="EMBL/GenBank/DDBJ databases">
        <authorList>
            <person name="Gilroy R."/>
        </authorList>
    </citation>
    <scope>NUCLEOTIDE SEQUENCE</scope>
    <source>
        <strain evidence="2">ChiSjej6B24-2974</strain>
    </source>
</reference>
<accession>A0A9D0ZIY6</accession>
<organism evidence="2 3">
    <name type="scientific">Candidatus Pullichristensenella stercorigallinarum</name>
    <dbReference type="NCBI Taxonomy" id="2840909"/>
    <lineage>
        <taxon>Bacteria</taxon>
        <taxon>Bacillati</taxon>
        <taxon>Bacillota</taxon>
        <taxon>Clostridia</taxon>
        <taxon>Candidatus Pullichristensenella</taxon>
    </lineage>
</organism>
<comment type="caution">
    <text evidence="2">The sequence shown here is derived from an EMBL/GenBank/DDBJ whole genome shotgun (WGS) entry which is preliminary data.</text>
</comment>
<dbReference type="AlphaFoldDB" id="A0A9D0ZIY6"/>
<protein>
    <submittedName>
        <fullName evidence="2">Uncharacterized protein</fullName>
    </submittedName>
</protein>
<sequence>MGKRIDRAALHVVAALALYLFFAAAFRNIWAAAACALCAMLCLRHALSGLTGRLPQREKRRARVLAEVERWALLDMQAAEKEARALLEKAYPGQTEGAEIVMALRHPQGPPLDISALLDLWRGRADGRLIVVATARADPAARACAAKLTHPAVCLVDAERLCALLSKFPPAASEAPPPRRRLRIAVSRERAPRRLLFGLLLLLMYLLLGNPLYLGASLLTLLLAALGWKKPPVPRRLFE</sequence>
<gene>
    <name evidence="2" type="ORF">IAA52_00240</name>
</gene>
<dbReference type="Proteomes" id="UP000824260">
    <property type="component" value="Unassembled WGS sequence"/>
</dbReference>
<evidence type="ECO:0000256" key="1">
    <source>
        <dbReference type="SAM" id="Phobius"/>
    </source>
</evidence>
<keyword evidence="1" id="KW-1133">Transmembrane helix</keyword>
<evidence type="ECO:0000313" key="3">
    <source>
        <dbReference type="Proteomes" id="UP000824260"/>
    </source>
</evidence>
<proteinExistence type="predicted"/>
<dbReference type="EMBL" id="DVFZ01000005">
    <property type="protein sequence ID" value="HIQ81513.1"/>
    <property type="molecule type" value="Genomic_DNA"/>
</dbReference>
<name>A0A9D0ZIY6_9FIRM</name>
<keyword evidence="1" id="KW-0472">Membrane</keyword>
<feature type="transmembrane region" description="Helical" evidence="1">
    <location>
        <begin position="195"/>
        <end position="228"/>
    </location>
</feature>